<dbReference type="AlphaFoldDB" id="A0A0C3CJX2"/>
<reference evidence="2 3" key="1">
    <citation type="submission" date="2014-04" db="EMBL/GenBank/DDBJ databases">
        <authorList>
            <consortium name="DOE Joint Genome Institute"/>
            <person name="Kuo A."/>
            <person name="Martino E."/>
            <person name="Perotto S."/>
            <person name="Kohler A."/>
            <person name="Nagy L.G."/>
            <person name="Floudas D."/>
            <person name="Copeland A."/>
            <person name="Barry K.W."/>
            <person name="Cichocki N."/>
            <person name="Veneault-Fourrey C."/>
            <person name="LaButti K."/>
            <person name="Lindquist E.A."/>
            <person name="Lipzen A."/>
            <person name="Lundell T."/>
            <person name="Morin E."/>
            <person name="Murat C."/>
            <person name="Sun H."/>
            <person name="Tunlid A."/>
            <person name="Henrissat B."/>
            <person name="Grigoriev I.V."/>
            <person name="Hibbett D.S."/>
            <person name="Martin F."/>
            <person name="Nordberg H.P."/>
            <person name="Cantor M.N."/>
            <person name="Hua S.X."/>
        </authorList>
    </citation>
    <scope>NUCLEOTIDE SEQUENCE [LARGE SCALE GENOMIC DNA]</scope>
    <source>
        <strain evidence="2 3">Zn</strain>
    </source>
</reference>
<feature type="signal peptide" evidence="1">
    <location>
        <begin position="1"/>
        <end position="17"/>
    </location>
</feature>
<keyword evidence="3" id="KW-1185">Reference proteome</keyword>
<dbReference type="InParanoid" id="A0A0C3CJX2"/>
<name>A0A0C3CJX2_OIDMZ</name>
<sequence>MKLPFIAFSLLAPAVTASPADRLAARKCNTYTPSGALYQINSQIFYASAALFCDQPGTGINAGFSAFGSSCSPTNSCVIGNDAINIPMQPTLNLSLSSSDEKDVYSVVAGATGLDFTAKINSIVDAGMGNFCFSNNTGRVVTVQYGLNCTNGTLSSCDSNTLAEGTAIQACAPSTFRSNNDLVPILLFSSQNVTQDQARNITVSPIAVKSAASRVSTSYFVGIGIILFAVS</sequence>
<evidence type="ECO:0000256" key="1">
    <source>
        <dbReference type="SAM" id="SignalP"/>
    </source>
</evidence>
<dbReference type="OrthoDB" id="10309446at2759"/>
<dbReference type="Proteomes" id="UP000054321">
    <property type="component" value="Unassembled WGS sequence"/>
</dbReference>
<keyword evidence="1" id="KW-0732">Signal</keyword>
<gene>
    <name evidence="2" type="ORF">OIDMADRAFT_30853</name>
</gene>
<proteinExistence type="predicted"/>
<accession>A0A0C3CJX2</accession>
<protein>
    <submittedName>
        <fullName evidence="2">Uncharacterized protein</fullName>
    </submittedName>
</protein>
<dbReference type="Pfam" id="PF19535">
    <property type="entry name" value="DUF6060"/>
    <property type="match status" value="1"/>
</dbReference>
<feature type="chain" id="PRO_5002162640" evidence="1">
    <location>
        <begin position="18"/>
        <end position="231"/>
    </location>
</feature>
<dbReference type="HOGENOM" id="CLU_1200134_0_0_1"/>
<reference evidence="3" key="2">
    <citation type="submission" date="2015-01" db="EMBL/GenBank/DDBJ databases">
        <title>Evolutionary Origins and Diversification of the Mycorrhizal Mutualists.</title>
        <authorList>
            <consortium name="DOE Joint Genome Institute"/>
            <consortium name="Mycorrhizal Genomics Consortium"/>
            <person name="Kohler A."/>
            <person name="Kuo A."/>
            <person name="Nagy L.G."/>
            <person name="Floudas D."/>
            <person name="Copeland A."/>
            <person name="Barry K.W."/>
            <person name="Cichocki N."/>
            <person name="Veneault-Fourrey C."/>
            <person name="LaButti K."/>
            <person name="Lindquist E.A."/>
            <person name="Lipzen A."/>
            <person name="Lundell T."/>
            <person name="Morin E."/>
            <person name="Murat C."/>
            <person name="Riley R."/>
            <person name="Ohm R."/>
            <person name="Sun H."/>
            <person name="Tunlid A."/>
            <person name="Henrissat B."/>
            <person name="Grigoriev I.V."/>
            <person name="Hibbett D.S."/>
            <person name="Martin F."/>
        </authorList>
    </citation>
    <scope>NUCLEOTIDE SEQUENCE [LARGE SCALE GENOMIC DNA]</scope>
    <source>
        <strain evidence="3">Zn</strain>
    </source>
</reference>
<dbReference type="InterPro" id="IPR045702">
    <property type="entry name" value="DUF6060"/>
</dbReference>
<evidence type="ECO:0000313" key="2">
    <source>
        <dbReference type="EMBL" id="KIM99233.1"/>
    </source>
</evidence>
<dbReference type="EMBL" id="KN832879">
    <property type="protein sequence ID" value="KIM99233.1"/>
    <property type="molecule type" value="Genomic_DNA"/>
</dbReference>
<evidence type="ECO:0000313" key="3">
    <source>
        <dbReference type="Proteomes" id="UP000054321"/>
    </source>
</evidence>
<organism evidence="2 3">
    <name type="scientific">Oidiodendron maius (strain Zn)</name>
    <dbReference type="NCBI Taxonomy" id="913774"/>
    <lineage>
        <taxon>Eukaryota</taxon>
        <taxon>Fungi</taxon>
        <taxon>Dikarya</taxon>
        <taxon>Ascomycota</taxon>
        <taxon>Pezizomycotina</taxon>
        <taxon>Leotiomycetes</taxon>
        <taxon>Leotiomycetes incertae sedis</taxon>
        <taxon>Myxotrichaceae</taxon>
        <taxon>Oidiodendron</taxon>
    </lineage>
</organism>